<name>A0ABN1M2W4_9FIRM</name>
<gene>
    <name evidence="1" type="ORF">GCM10008917_13660</name>
</gene>
<reference evidence="1 2" key="1">
    <citation type="journal article" date="2019" name="Int. J. Syst. Evol. Microbiol.">
        <title>The Global Catalogue of Microorganisms (GCM) 10K type strain sequencing project: providing services to taxonomists for standard genome sequencing and annotation.</title>
        <authorList>
            <consortium name="The Broad Institute Genomics Platform"/>
            <consortium name="The Broad Institute Genome Sequencing Center for Infectious Disease"/>
            <person name="Wu L."/>
            <person name="Ma J."/>
        </authorList>
    </citation>
    <scope>NUCLEOTIDE SEQUENCE [LARGE SCALE GENOMIC DNA]</scope>
    <source>
        <strain evidence="1 2">JCM 6486</strain>
    </source>
</reference>
<comment type="caution">
    <text evidence="1">The sequence shown here is derived from an EMBL/GenBank/DDBJ whole genome shotgun (WGS) entry which is preliminary data.</text>
</comment>
<protein>
    <submittedName>
        <fullName evidence="1">Uncharacterized protein</fullName>
    </submittedName>
</protein>
<keyword evidence="2" id="KW-1185">Reference proteome</keyword>
<evidence type="ECO:0000313" key="2">
    <source>
        <dbReference type="Proteomes" id="UP001400965"/>
    </source>
</evidence>
<sequence length="101" mass="11842">MCKLKFYEGRIIQSMSKCKNNLCGKEIGWYNFFPQPIGNGKFIKDNVGLNDNVSSANIKIINEYEDKLDVEVHYRCRFCDEPHEVKGIIFKKDNKLVFEED</sequence>
<dbReference type="Proteomes" id="UP001400965">
    <property type="component" value="Unassembled WGS sequence"/>
</dbReference>
<accession>A0ABN1M2W4</accession>
<evidence type="ECO:0000313" key="1">
    <source>
        <dbReference type="EMBL" id="GAA0863589.1"/>
    </source>
</evidence>
<proteinExistence type="predicted"/>
<dbReference type="EMBL" id="BAAACP010000007">
    <property type="protein sequence ID" value="GAA0863589.1"/>
    <property type="molecule type" value="Genomic_DNA"/>
</dbReference>
<dbReference type="RefSeq" id="WP_346044205.1">
    <property type="nucleotide sequence ID" value="NZ_BAAACP010000007.1"/>
</dbReference>
<organism evidence="1 2">
    <name type="scientific">Paraclostridium tenue</name>
    <dbReference type="NCBI Taxonomy" id="1737"/>
    <lineage>
        <taxon>Bacteria</taxon>
        <taxon>Bacillati</taxon>
        <taxon>Bacillota</taxon>
        <taxon>Clostridia</taxon>
        <taxon>Peptostreptococcales</taxon>
        <taxon>Peptostreptococcaceae</taxon>
        <taxon>Paraclostridium</taxon>
    </lineage>
</organism>